<feature type="active site" description="Proton donor" evidence="1">
    <location>
        <position position="68"/>
    </location>
</feature>
<dbReference type="PANTHER" id="PTHR36303:SF1">
    <property type="entry name" value="2',3'-CYCLIC-NUCLEOTIDE 2'-PHOSPHODIESTERASE"/>
    <property type="match status" value="1"/>
</dbReference>
<dbReference type="PIRSF" id="PIRSF004789">
    <property type="entry name" value="DR1281"/>
    <property type="match status" value="1"/>
</dbReference>
<feature type="binding site" evidence="2">
    <location>
        <position position="40"/>
    </location>
    <ligand>
        <name>Fe cation</name>
        <dbReference type="ChEBI" id="CHEBI:24875"/>
        <label>1</label>
    </ligand>
</feature>
<evidence type="ECO:0000256" key="1">
    <source>
        <dbReference type="PIRSR" id="PIRSR004789-50"/>
    </source>
</evidence>
<evidence type="ECO:0000256" key="2">
    <source>
        <dbReference type="PIRSR" id="PIRSR004789-51"/>
    </source>
</evidence>
<keyword evidence="4" id="KW-1185">Reference proteome</keyword>
<feature type="binding site" evidence="2">
    <location>
        <position position="174"/>
    </location>
    <ligand>
        <name>Fe cation</name>
        <dbReference type="ChEBI" id="CHEBI:24875"/>
        <label>2</label>
    </ligand>
</feature>
<feature type="binding site" evidence="2">
    <location>
        <position position="67"/>
    </location>
    <ligand>
        <name>Fe cation</name>
        <dbReference type="ChEBI" id="CHEBI:24875"/>
        <label>2</label>
    </ligand>
</feature>
<evidence type="ECO:0008006" key="5">
    <source>
        <dbReference type="Google" id="ProtNLM"/>
    </source>
</evidence>
<dbReference type="PANTHER" id="PTHR36303">
    <property type="entry name" value="2',3'-CYCLIC-NUCLEOTIDE 2'-PHOSPHODIESTERASE"/>
    <property type="match status" value="1"/>
</dbReference>
<feature type="binding site" evidence="2">
    <location>
        <position position="149"/>
    </location>
    <ligand>
        <name>Fe cation</name>
        <dbReference type="ChEBI" id="CHEBI:24875"/>
        <label>2</label>
    </ligand>
</feature>
<dbReference type="Pfam" id="PF13277">
    <property type="entry name" value="YmdB"/>
    <property type="match status" value="1"/>
</dbReference>
<dbReference type="GO" id="GO:0046872">
    <property type="term" value="F:metal ion binding"/>
    <property type="evidence" value="ECO:0007669"/>
    <property type="project" value="UniProtKB-KW"/>
</dbReference>
<dbReference type="NCBIfam" id="TIGR00282">
    <property type="entry name" value="TIGR00282 family metallophosphoesterase"/>
    <property type="match status" value="1"/>
</dbReference>
<dbReference type="Proteomes" id="UP000243297">
    <property type="component" value="Unassembled WGS sequence"/>
</dbReference>
<dbReference type="GO" id="GO:0004113">
    <property type="term" value="F:2',3'-cyclic-nucleotide 3'-phosphodiesterase activity"/>
    <property type="evidence" value="ECO:0007669"/>
    <property type="project" value="TreeGrafter"/>
</dbReference>
<dbReference type="InterPro" id="IPR029052">
    <property type="entry name" value="Metallo-depent_PP-like"/>
</dbReference>
<evidence type="ECO:0000313" key="3">
    <source>
        <dbReference type="EMBL" id="SJZ78539.1"/>
    </source>
</evidence>
<name>A0A1T4NH08_9FIRM</name>
<feature type="binding site" evidence="2">
    <location>
        <position position="8"/>
    </location>
    <ligand>
        <name>Fe cation</name>
        <dbReference type="ChEBI" id="CHEBI:24875"/>
        <label>1</label>
    </ligand>
</feature>
<protein>
    <recommendedName>
        <fullName evidence="5">TIGR00282 family metallophosphoesterase</fullName>
    </recommendedName>
</protein>
<dbReference type="AlphaFoldDB" id="A0A1T4NH08"/>
<dbReference type="InterPro" id="IPR005235">
    <property type="entry name" value="YmdB-like"/>
</dbReference>
<sequence length="259" mass="28705">MKILFLGDVVGSVGRSIVNQHLKQIQEDEKIDITILNGENAAHGKGITSRIYHQFMSIGVDVITLGNHAFSKGELLTTMEECPNLIRPMNLLPADIGKSVLIKEVCGLKVAVINLCGVIFLDRVNRTPYECMDELLETVNADIYFVDLHAEATAEKQTFWHNYRNRVQIVVGTHTHVQTADECVVKGSAYITDVGMCGAYDSILGRDKEEVLSHVVRGEFTHYTPAKGDGLLCGVIIEIDEATKKATQIKRIQIRPTVD</sequence>
<evidence type="ECO:0000313" key="4">
    <source>
        <dbReference type="Proteomes" id="UP000243297"/>
    </source>
</evidence>
<dbReference type="SUPFAM" id="SSF56300">
    <property type="entry name" value="Metallo-dependent phosphatases"/>
    <property type="match status" value="1"/>
</dbReference>
<proteinExistence type="predicted"/>
<feature type="binding site" evidence="2">
    <location>
        <position position="176"/>
    </location>
    <ligand>
        <name>Fe cation</name>
        <dbReference type="ChEBI" id="CHEBI:24875"/>
        <label>1</label>
    </ligand>
</feature>
<dbReference type="Gene3D" id="3.60.21.10">
    <property type="match status" value="1"/>
</dbReference>
<feature type="binding site" evidence="2">
    <location>
        <position position="39"/>
    </location>
    <ligand>
        <name>Fe cation</name>
        <dbReference type="ChEBI" id="CHEBI:24875"/>
        <label>2</label>
    </ligand>
</feature>
<organism evidence="3 4">
    <name type="scientific">Anaerorhabdus furcosa</name>
    <dbReference type="NCBI Taxonomy" id="118967"/>
    <lineage>
        <taxon>Bacteria</taxon>
        <taxon>Bacillati</taxon>
        <taxon>Bacillota</taxon>
        <taxon>Erysipelotrichia</taxon>
        <taxon>Erysipelotrichales</taxon>
        <taxon>Erysipelotrichaceae</taxon>
        <taxon>Anaerorhabdus</taxon>
    </lineage>
</organism>
<dbReference type="OrthoDB" id="9801109at2"/>
<dbReference type="RefSeq" id="WP_078712024.1">
    <property type="nucleotide sequence ID" value="NZ_FUWY01000004.1"/>
</dbReference>
<reference evidence="4" key="1">
    <citation type="submission" date="2017-02" db="EMBL/GenBank/DDBJ databases">
        <authorList>
            <person name="Varghese N."/>
            <person name="Submissions S."/>
        </authorList>
    </citation>
    <scope>NUCLEOTIDE SEQUENCE [LARGE SCALE GENOMIC DNA]</scope>
    <source>
        <strain evidence="4">ATCC 25662</strain>
    </source>
</reference>
<dbReference type="EMBL" id="FUWY01000004">
    <property type="protein sequence ID" value="SJZ78539.1"/>
    <property type="molecule type" value="Genomic_DNA"/>
</dbReference>
<dbReference type="STRING" id="118967.SAMN02745191_1631"/>
<accession>A0A1T4NH08</accession>
<keyword evidence="2" id="KW-0479">Metal-binding</keyword>
<feature type="binding site" evidence="2">
    <location>
        <position position="39"/>
    </location>
    <ligand>
        <name>Fe cation</name>
        <dbReference type="ChEBI" id="CHEBI:24875"/>
        <label>1</label>
    </ligand>
</feature>
<gene>
    <name evidence="3" type="ORF">SAMN02745191_1631</name>
</gene>